<evidence type="ECO:0000259" key="1">
    <source>
        <dbReference type="Pfam" id="PF00550"/>
    </source>
</evidence>
<evidence type="ECO:0000313" key="4">
    <source>
        <dbReference type="Proteomes" id="UP000078468"/>
    </source>
</evidence>
<dbReference type="GeneID" id="91309691"/>
<evidence type="ECO:0000313" key="2">
    <source>
        <dbReference type="EMBL" id="ANJ11890.1"/>
    </source>
</evidence>
<keyword evidence="5" id="KW-1185">Reference proteome</keyword>
<accession>A0A191VAE9</accession>
<feature type="domain" description="Carrier" evidence="1">
    <location>
        <begin position="18"/>
        <end position="70"/>
    </location>
</feature>
<organism evidence="2 4">
    <name type="scientific">Streptomyces parvulus</name>
    <dbReference type="NCBI Taxonomy" id="146923"/>
    <lineage>
        <taxon>Bacteria</taxon>
        <taxon>Bacillati</taxon>
        <taxon>Actinomycetota</taxon>
        <taxon>Actinomycetes</taxon>
        <taxon>Kitasatosporales</taxon>
        <taxon>Streptomycetaceae</taxon>
        <taxon>Streptomyces</taxon>
    </lineage>
</organism>
<dbReference type="Pfam" id="PF00550">
    <property type="entry name" value="PP-binding"/>
    <property type="match status" value="1"/>
</dbReference>
<reference evidence="2 4" key="1">
    <citation type="submission" date="2016-05" db="EMBL/GenBank/DDBJ databases">
        <title>Non-Contiguous Finished Genome Sequence of Streptomyces parvulus 2297 Integrated Site-Specifically with Actinophage R4.</title>
        <authorList>
            <person name="Nishizawa T."/>
            <person name="Miura T."/>
            <person name="Harada C."/>
            <person name="Guo Y."/>
            <person name="Narisawa K."/>
            <person name="Ohta H."/>
            <person name="Takahashi H."/>
            <person name="Shirai M."/>
        </authorList>
    </citation>
    <scope>NUCLEOTIDE SEQUENCE [LARGE SCALE GENOMIC DNA]</scope>
    <source>
        <strain evidence="2 4">2297</strain>
        <plasmid evidence="4">pspa1</plasmid>
        <plasmid evidence="2">pSPA1</plasmid>
    </source>
</reference>
<dbReference type="EMBL" id="JAYMRR010000010">
    <property type="protein sequence ID" value="MFB8751080.1"/>
    <property type="molecule type" value="Genomic_DNA"/>
</dbReference>
<sequence>MSTDARARTAAYLSRFFPVHDLGDDDDIFEQGYVSSVFGMQLVAFVEREFGVTVGEEDMDLEHFRTLRALDTFVARKLAARAGV</sequence>
<evidence type="ECO:0000313" key="3">
    <source>
        <dbReference type="EMBL" id="MFB8751080.1"/>
    </source>
</evidence>
<evidence type="ECO:0000313" key="5">
    <source>
        <dbReference type="Proteomes" id="UP001585018"/>
    </source>
</evidence>
<geneLocation type="plasmid" evidence="4">
    <name>pspa1</name>
</geneLocation>
<dbReference type="Proteomes" id="UP000078468">
    <property type="component" value="Plasmid pspa1"/>
</dbReference>
<proteinExistence type="predicted"/>
<dbReference type="Gene3D" id="1.10.1200.10">
    <property type="entry name" value="ACP-like"/>
    <property type="match status" value="1"/>
</dbReference>
<dbReference type="EMBL" id="CP015867">
    <property type="protein sequence ID" value="ANJ11890.1"/>
    <property type="molecule type" value="Genomic_DNA"/>
</dbReference>
<geneLocation type="plasmid" evidence="2">
    <name>pSPA1</name>
</geneLocation>
<protein>
    <submittedName>
        <fullName evidence="3">Acyl carrier protein</fullName>
    </submittedName>
</protein>
<keyword evidence="2" id="KW-0614">Plasmid</keyword>
<reference evidence="3 5" key="2">
    <citation type="submission" date="2024-01" db="EMBL/GenBank/DDBJ databases">
        <title>Genome mining of biosynthetic gene clusters to explore secondary metabolites of Streptomyces sp.</title>
        <authorList>
            <person name="Baig A."/>
            <person name="Ajitkumar Shintre N."/>
            <person name="Kumar H."/>
            <person name="Anbarasu A."/>
            <person name="Ramaiah S."/>
        </authorList>
    </citation>
    <scope>NUCLEOTIDE SEQUENCE [LARGE SCALE GENOMIC DNA]</scope>
    <source>
        <strain evidence="3 5">A03</strain>
    </source>
</reference>
<gene>
    <name evidence="2" type="ORF">Spa2297_32775</name>
    <name evidence="3" type="ORF">VSS30_19975</name>
</gene>
<dbReference type="InterPro" id="IPR036736">
    <property type="entry name" value="ACP-like_sf"/>
</dbReference>
<dbReference type="Proteomes" id="UP001585018">
    <property type="component" value="Unassembled WGS sequence"/>
</dbReference>
<dbReference type="KEGG" id="spav:Spa2297_32775"/>
<dbReference type="RefSeq" id="WP_064732217.1">
    <property type="nucleotide sequence ID" value="NZ_BMRX01000017.1"/>
</dbReference>
<name>A0A191VAE9_9ACTN</name>
<dbReference type="AlphaFoldDB" id="A0A191VAE9"/>
<dbReference type="SUPFAM" id="SSF47336">
    <property type="entry name" value="ACP-like"/>
    <property type="match status" value="1"/>
</dbReference>
<dbReference type="InterPro" id="IPR009081">
    <property type="entry name" value="PP-bd_ACP"/>
</dbReference>